<dbReference type="RefSeq" id="WP_067699084.1">
    <property type="nucleotide sequence ID" value="NZ_LLZH01000290.1"/>
</dbReference>
<organism evidence="3 4">
    <name type="scientific">Actinoplanes awajinensis subsp. mycoplanecinus</name>
    <dbReference type="NCBI Taxonomy" id="135947"/>
    <lineage>
        <taxon>Bacteria</taxon>
        <taxon>Bacillati</taxon>
        <taxon>Actinomycetota</taxon>
        <taxon>Actinomycetes</taxon>
        <taxon>Micromonosporales</taxon>
        <taxon>Micromonosporaceae</taxon>
        <taxon>Actinoplanes</taxon>
    </lineage>
</organism>
<feature type="transmembrane region" description="Helical" evidence="2">
    <location>
        <begin position="168"/>
        <end position="193"/>
    </location>
</feature>
<keyword evidence="2" id="KW-0472">Membrane</keyword>
<dbReference type="OrthoDB" id="3383453at2"/>
<sequence>MTQLSPGQPGHPEPSPSPEPEPPSPVPPSEPVPIPEPPHLGLPGGRHAVPEQAPMTATAEHPVIPQDLTMETPQVYAGEHFTELHGYQFDEPAESWQQPPPDGPWHAQHEKPGEWQHPPPEHLAWEHSPPAEVQAPESEPIWVSGHGGPESGVPAPIRTGRRSARRSSVFVSLALVATVALCGGGAASAYFLLRDSDNPGSPDPTTAVNRFLTAVYTQQDAGAAEDLVCRKSRDETKLADRVQQIRGYADGYEGAVFRWDEPAVTSDTDGEAEVGVRVVMSTEDEKTAAQDLQFTVVRKSGWLVCEVSG</sequence>
<protein>
    <recommendedName>
        <fullName evidence="5">Ig-like domain-containing protein</fullName>
    </recommendedName>
</protein>
<accession>A0A101JKF1</accession>
<keyword evidence="2" id="KW-0812">Transmembrane</keyword>
<evidence type="ECO:0000256" key="2">
    <source>
        <dbReference type="SAM" id="Phobius"/>
    </source>
</evidence>
<feature type="compositionally biased region" description="Basic and acidic residues" evidence="1">
    <location>
        <begin position="107"/>
        <end position="125"/>
    </location>
</feature>
<evidence type="ECO:0000313" key="3">
    <source>
        <dbReference type="EMBL" id="KUL28383.1"/>
    </source>
</evidence>
<feature type="compositionally biased region" description="Pro residues" evidence="1">
    <location>
        <begin position="9"/>
        <end position="40"/>
    </location>
</feature>
<evidence type="ECO:0000313" key="4">
    <source>
        <dbReference type="Proteomes" id="UP000053244"/>
    </source>
</evidence>
<comment type="caution">
    <text evidence="3">The sequence shown here is derived from an EMBL/GenBank/DDBJ whole genome shotgun (WGS) entry which is preliminary data.</text>
</comment>
<dbReference type="Proteomes" id="UP000053244">
    <property type="component" value="Unassembled WGS sequence"/>
</dbReference>
<evidence type="ECO:0008006" key="5">
    <source>
        <dbReference type="Google" id="ProtNLM"/>
    </source>
</evidence>
<keyword evidence="4" id="KW-1185">Reference proteome</keyword>
<reference evidence="3 4" key="1">
    <citation type="submission" date="2015-10" db="EMBL/GenBank/DDBJ databases">
        <authorList>
            <person name="Gilbert D.G."/>
        </authorList>
    </citation>
    <scope>NUCLEOTIDE SEQUENCE [LARGE SCALE GENOMIC DNA]</scope>
    <source>
        <strain evidence="3 4">NRRL B-16712</strain>
    </source>
</reference>
<keyword evidence="2" id="KW-1133">Transmembrane helix</keyword>
<name>A0A101JKF1_9ACTN</name>
<dbReference type="AlphaFoldDB" id="A0A101JKF1"/>
<dbReference type="EMBL" id="LLZH01000290">
    <property type="protein sequence ID" value="KUL28383.1"/>
    <property type="molecule type" value="Genomic_DNA"/>
</dbReference>
<feature type="region of interest" description="Disordered" evidence="1">
    <location>
        <begin position="1"/>
        <end position="54"/>
    </location>
</feature>
<proteinExistence type="predicted"/>
<feature type="region of interest" description="Disordered" evidence="1">
    <location>
        <begin position="92"/>
        <end position="160"/>
    </location>
</feature>
<evidence type="ECO:0000256" key="1">
    <source>
        <dbReference type="SAM" id="MobiDB-lite"/>
    </source>
</evidence>
<gene>
    <name evidence="3" type="ORF">ADL15_32305</name>
</gene>